<feature type="transmembrane region" description="Helical" evidence="1">
    <location>
        <begin position="117"/>
        <end position="136"/>
    </location>
</feature>
<sequence length="245" mass="28017">MKKKWIIAQGLAFEEEQEKLRLEKLAQEGWLFEKIALSGLCWVLVQGEPQFRQYEFDYLPADQAEQQEYLQWMEEAGWHLAFCQSPIALFWTTEKQPPVHTDAATKLASYAPIKRQFKNISVILGLLLIGLLISGLKGKGIALIYVIGLVFFVMTMMSASGYAIRMQLLQRQLQLQEKIQPQLRKQIILCTTFAHLLLILTALYLMMIAYAQKAMPVGLWVLIALQFSAGVVLKLISWKQLKDLG</sequence>
<evidence type="ECO:0000313" key="3">
    <source>
        <dbReference type="EMBL" id="MSC33678.1"/>
    </source>
</evidence>
<dbReference type="EMBL" id="WKPJ01000017">
    <property type="protein sequence ID" value="MSA89923.1"/>
    <property type="molecule type" value="Genomic_DNA"/>
</dbReference>
<keyword evidence="1" id="KW-1133">Transmembrane helix</keyword>
<feature type="transmembrane region" description="Helical" evidence="1">
    <location>
        <begin position="187"/>
        <end position="211"/>
    </location>
</feature>
<dbReference type="GeneID" id="42456065"/>
<dbReference type="AlphaFoldDB" id="A0A6N7S7R2"/>
<dbReference type="Pfam" id="PF11193">
    <property type="entry name" value="DUF2812"/>
    <property type="match status" value="1"/>
</dbReference>
<evidence type="ECO:0000313" key="4">
    <source>
        <dbReference type="Proteomes" id="UP000433575"/>
    </source>
</evidence>
<dbReference type="EMBL" id="WKPI01000019">
    <property type="protein sequence ID" value="MSC33678.1"/>
    <property type="molecule type" value="Genomic_DNA"/>
</dbReference>
<comment type="caution">
    <text evidence="2">The sequence shown here is derived from an EMBL/GenBank/DDBJ whole genome shotgun (WGS) entry which is preliminary data.</text>
</comment>
<keyword evidence="1" id="KW-0472">Membrane</keyword>
<dbReference type="OrthoDB" id="1928173at2"/>
<feature type="transmembrane region" description="Helical" evidence="1">
    <location>
        <begin position="142"/>
        <end position="166"/>
    </location>
</feature>
<evidence type="ECO:0000256" key="1">
    <source>
        <dbReference type="SAM" id="Phobius"/>
    </source>
</evidence>
<dbReference type="InterPro" id="IPR021359">
    <property type="entry name" value="DUF2812"/>
</dbReference>
<evidence type="ECO:0000313" key="5">
    <source>
        <dbReference type="Proteomes" id="UP000480929"/>
    </source>
</evidence>
<dbReference type="Proteomes" id="UP000433575">
    <property type="component" value="Unassembled WGS sequence"/>
</dbReference>
<dbReference type="RefSeq" id="WP_020224215.1">
    <property type="nucleotide sequence ID" value="NZ_AP031450.1"/>
</dbReference>
<keyword evidence="5" id="KW-1185">Reference proteome</keyword>
<keyword evidence="1" id="KW-0812">Transmembrane</keyword>
<name>A0A6N7S7R2_9FIRM</name>
<protein>
    <submittedName>
        <fullName evidence="2">DUF2812 domain-containing protein</fullName>
    </submittedName>
</protein>
<proteinExistence type="predicted"/>
<dbReference type="Proteomes" id="UP000480929">
    <property type="component" value="Unassembled WGS sequence"/>
</dbReference>
<gene>
    <name evidence="3" type="ORF">GKD88_11150</name>
    <name evidence="2" type="ORF">GKE08_11350</name>
</gene>
<evidence type="ECO:0000313" key="2">
    <source>
        <dbReference type="EMBL" id="MSA89923.1"/>
    </source>
</evidence>
<feature type="transmembrane region" description="Helical" evidence="1">
    <location>
        <begin position="217"/>
        <end position="236"/>
    </location>
</feature>
<accession>A0A6N7S7R2</accession>
<reference evidence="4 5" key="1">
    <citation type="journal article" date="2019" name="Nat. Med.">
        <title>A library of human gut bacterial isolates paired with longitudinal multiomics data enables mechanistic microbiome research.</title>
        <authorList>
            <person name="Poyet M."/>
            <person name="Groussin M."/>
            <person name="Gibbons S.M."/>
            <person name="Avila-Pacheco J."/>
            <person name="Jiang X."/>
            <person name="Kearney S.M."/>
            <person name="Perrotta A.R."/>
            <person name="Berdy B."/>
            <person name="Zhao S."/>
            <person name="Lieberman T.D."/>
            <person name="Swanson P.K."/>
            <person name="Smith M."/>
            <person name="Roesemann S."/>
            <person name="Alexander J.E."/>
            <person name="Rich S.A."/>
            <person name="Livny J."/>
            <person name="Vlamakis H."/>
            <person name="Clish C."/>
            <person name="Bullock K."/>
            <person name="Deik A."/>
            <person name="Scott J."/>
            <person name="Pierce K.A."/>
            <person name="Xavier R.J."/>
            <person name="Alm E.J."/>
        </authorList>
    </citation>
    <scope>NUCLEOTIDE SEQUENCE [LARGE SCALE GENOMIC DNA]</scope>
    <source>
        <strain evidence="2 4">BIOML-A4</strain>
        <strain evidence="3 5">BIOML-A5</strain>
    </source>
</reference>
<organism evidence="2 4">
    <name type="scientific">Holdemania massiliensis</name>
    <dbReference type="NCBI Taxonomy" id="1468449"/>
    <lineage>
        <taxon>Bacteria</taxon>
        <taxon>Bacillati</taxon>
        <taxon>Bacillota</taxon>
        <taxon>Erysipelotrichia</taxon>
        <taxon>Erysipelotrichales</taxon>
        <taxon>Erysipelotrichaceae</taxon>
        <taxon>Holdemania</taxon>
    </lineage>
</organism>